<feature type="compositionally biased region" description="Low complexity" evidence="4">
    <location>
        <begin position="1955"/>
        <end position="1970"/>
    </location>
</feature>
<proteinExistence type="predicted"/>
<dbReference type="SUPFAM" id="SSF48350">
    <property type="entry name" value="GTPase activation domain, GAP"/>
    <property type="match status" value="1"/>
</dbReference>
<dbReference type="EMBL" id="LNIX01000002">
    <property type="protein sequence ID" value="OXA60007.1"/>
    <property type="molecule type" value="Genomic_DNA"/>
</dbReference>
<dbReference type="InterPro" id="IPR001452">
    <property type="entry name" value="SH3_domain"/>
</dbReference>
<feature type="domain" description="SH3" evidence="5">
    <location>
        <begin position="254"/>
        <end position="316"/>
    </location>
</feature>
<dbReference type="GO" id="GO:0007264">
    <property type="term" value="P:small GTPase-mediated signal transduction"/>
    <property type="evidence" value="ECO:0007669"/>
    <property type="project" value="TreeGrafter"/>
</dbReference>
<feature type="compositionally biased region" description="Low complexity" evidence="4">
    <location>
        <begin position="1689"/>
        <end position="1700"/>
    </location>
</feature>
<feature type="region of interest" description="Disordered" evidence="4">
    <location>
        <begin position="1600"/>
        <end position="1623"/>
    </location>
</feature>
<dbReference type="PROSITE" id="PS50002">
    <property type="entry name" value="SH3"/>
    <property type="match status" value="1"/>
</dbReference>
<evidence type="ECO:0000313" key="8">
    <source>
        <dbReference type="Proteomes" id="UP000198287"/>
    </source>
</evidence>
<dbReference type="OrthoDB" id="5873004at2759"/>
<feature type="region of interest" description="Disordered" evidence="4">
    <location>
        <begin position="1350"/>
        <end position="1382"/>
    </location>
</feature>
<feature type="region of interest" description="Disordered" evidence="4">
    <location>
        <begin position="928"/>
        <end position="998"/>
    </location>
</feature>
<dbReference type="OMA" id="SGIWEAS"/>
<dbReference type="PANTHER" id="PTHR15729:SF10">
    <property type="entry name" value="GTPASE-ACTIVATING PROTEIN CDGAPR"/>
    <property type="match status" value="1"/>
</dbReference>
<feature type="compositionally biased region" description="Polar residues" evidence="4">
    <location>
        <begin position="1971"/>
        <end position="1980"/>
    </location>
</feature>
<dbReference type="Gene3D" id="1.10.555.10">
    <property type="entry name" value="Rho GTPase activation protein"/>
    <property type="match status" value="1"/>
</dbReference>
<evidence type="ECO:0000256" key="3">
    <source>
        <dbReference type="PROSITE-ProRule" id="PRU00192"/>
    </source>
</evidence>
<name>A0A226ES74_FOLCA</name>
<dbReference type="STRING" id="158441.A0A226ES74"/>
<keyword evidence="1 3" id="KW-0728">SH3 domain</keyword>
<dbReference type="SMART" id="SM00326">
    <property type="entry name" value="SH3"/>
    <property type="match status" value="1"/>
</dbReference>
<dbReference type="Pfam" id="PF14604">
    <property type="entry name" value="SH3_9"/>
    <property type="match status" value="1"/>
</dbReference>
<reference evidence="7 8" key="1">
    <citation type="submission" date="2015-12" db="EMBL/GenBank/DDBJ databases">
        <title>The genome of Folsomia candida.</title>
        <authorList>
            <person name="Faddeeva A."/>
            <person name="Derks M.F."/>
            <person name="Anvar Y."/>
            <person name="Smit S."/>
            <person name="Van Straalen N."/>
            <person name="Roelofs D."/>
        </authorList>
    </citation>
    <scope>NUCLEOTIDE SEQUENCE [LARGE SCALE GENOMIC DNA]</scope>
    <source>
        <strain evidence="7 8">VU population</strain>
        <tissue evidence="7">Whole body</tissue>
    </source>
</reference>
<accession>A0A226ES74</accession>
<dbReference type="Pfam" id="PF00620">
    <property type="entry name" value="RhoGAP"/>
    <property type="match status" value="1"/>
</dbReference>
<feature type="compositionally biased region" description="Acidic residues" evidence="4">
    <location>
        <begin position="1370"/>
        <end position="1382"/>
    </location>
</feature>
<dbReference type="InterPro" id="IPR036028">
    <property type="entry name" value="SH3-like_dom_sf"/>
</dbReference>
<dbReference type="PROSITE" id="PS50238">
    <property type="entry name" value="RHOGAP"/>
    <property type="match status" value="1"/>
</dbReference>
<feature type="region of interest" description="Disordered" evidence="4">
    <location>
        <begin position="1402"/>
        <end position="1434"/>
    </location>
</feature>
<evidence type="ECO:0000313" key="7">
    <source>
        <dbReference type="EMBL" id="OXA60007.1"/>
    </source>
</evidence>
<dbReference type="Proteomes" id="UP000198287">
    <property type="component" value="Unassembled WGS sequence"/>
</dbReference>
<dbReference type="InterPro" id="IPR000198">
    <property type="entry name" value="RhoGAP_dom"/>
</dbReference>
<protein>
    <submittedName>
        <fullName evidence="7">GTPase-activating protein CdGAPr</fullName>
    </submittedName>
</protein>
<feature type="region of interest" description="Disordered" evidence="4">
    <location>
        <begin position="1787"/>
        <end position="1854"/>
    </location>
</feature>
<evidence type="ECO:0000259" key="5">
    <source>
        <dbReference type="PROSITE" id="PS50002"/>
    </source>
</evidence>
<evidence type="ECO:0000256" key="2">
    <source>
        <dbReference type="ARBA" id="ARBA00022468"/>
    </source>
</evidence>
<evidence type="ECO:0000256" key="4">
    <source>
        <dbReference type="SAM" id="MobiDB-lite"/>
    </source>
</evidence>
<dbReference type="SMART" id="SM00324">
    <property type="entry name" value="RhoGAP"/>
    <property type="match status" value="1"/>
</dbReference>
<gene>
    <name evidence="7" type="ORF">Fcan01_05455</name>
</gene>
<sequence>MSGSMVEVMSSSTTPRMGRRSMALSDIDPKYVSQSGIWEASEVETSRGSIRIQHLTAVSAAAASSRASSASMGSACGGGISGAISSASSGITAGGGGASNNPRFPKLEECAHFHYDCVELPQLKIRIRDDPSKPISVTGDENQDKCAFSIEVVAGGQSWAIRRTHNNIQMLDSQLHRCVWDRTFSLLEKVHQESAVDQLQQQHNGCWEFVTNYLARLNQLPTSAITCGTVLSWLELDNRGRHIVSSDESAINTPAVAAACAVKKYVAQAADEISFEVGEMISVIDMPPPEDSNWWRGKRGFQVGFFPRDYVQVIGDKIPAGLPIVPSVRKLQRLSVSSSSTTSSVPDKPVLRKHGKLIAFFRSFILSRPSRRRLKQSGILRERVFSCDLAEHLLNTGNDIPTVLRSCAEFIEKHGIVDGVYRLSGITSNIQKLRNAFDEDKIPNLESDMAIKQDIHAVSSLLKMFFREFPNPLCTYQLYEKFVSAAKESDQERLFKMREVVHELPPPHYRTLEYLMKHLSRVAERSSDTGMTHKNLAIVWAPNLIRCKELETGGVNALKGIGVQAVVTEYLIRHADLIFNDKLPTNFPTTTTVLTQKSSGSSRPKSLAISSPIKLMSLEEAQDKARDDRKFIDVGGGPSSLPPKYHTVIDLPSSRRAGLKNKRSPMGWKHFFSRNRSFNASKPQRKAFTPGDITVITKNMPQPGPQGMQTNWTGRLRPLRPVKSVESLVSPPLYNTATGSGAGHGNESSAILRDQHSESVIMEEMESSLSRSSPATPVAADVVFHPLPANSIDARCLQSKTHNRSISHDSYFEFGEFRNSNNVYIDDTLEEETMSQSSKLSLDLSGSEIGSNVTSPVKAAGCSLRSKSEERERSRKEPFKSPITPPPSAASTMHPSDSYQNALSDENIVVTKRNSTATSPIFFKSQARPSKWRDSEVQTSQLKLSDVGVSTEEESGIYGTGTRKGVDSSTSMDEELGRYELDKNSSFDESSEMSTPEKEQFLSSISTNIIYSPLVNEISSMSSAEHINLLHSTSSISSTSTQKLSVNSNRSSKSVDDAFTTTSSANVCLFVCPLYEAGVTNEDLIGRPAAHQDVFNQCQAANDDVVVLVETTNSVAQEASSSEIADYSDLNSNTSKDLSHIAVNNNPVENKYENDSIGKIDELTTASNILTTAKTIPPQSKEICHIYENERIYQNEPVAPSRKKLAVSSETLSSKSSSSSVLHPNNVTTTSTQLESFSQQNQISEEKSGAVLEFEQIIMIKPKAKEPLPLTCIDVNAAYTDCIGEEHYENISESHYEGNIYEDIDSESDKQQREGKYRGTNSCRYEAVSSPPIKPSDTFAVSLSSTGCGTGGRLKDNSAPSSFYPPQDLPAEENWDDHDDGDYESVRFQKVDDKLIPHHYSEIEEKTASTTALDDNNDDSKSGSTPSHSRTDEMITYLEVQTPSFKLRTDSLEDNNKSEEQSSYESVGLKNSETIDDVNSPISVDEVIHFIDSPLVVENPVYSLEMEGINPEDIETMHKTQMQCSRGAGGAEEDDGDFDVSINESVSLSLSVEEDKSNTTHGKPMQLKSQNLKLLGRCNSAPLTETKVDFVITDVYRQSDDRPSSTLVNDQQKHQQNKNNNDNLTLFKLPLNKRLSEPSLLQFNVNSNSLTIKTDENNATAWKLTDAKRLANRKSSVKELLSKFESRDSTPSPTNTSFSNHFNTLPHVHNNNKDTQGSLVPGLPKPVSQNSLKVSVRGSGSAVIGRNKNTDALGGFGGTGTGSGRFQHHRFSMGDILLGQSMSESDDLNSVCSHSPSPKNSMIRSDTFPELRSANSRVPTASKENLDLSASLDRNSQSQGNLLNDNNDASPLVPEKGAQNALRIAMSAVDMNDPNTRERIEKYKEERRSFLRQKITSEINSECTQKPCIATTTTEEGEKEESPSTLSPADVESCNSEVLSNRLNANDNDSYISTISNTTRSNSSSTQVTTFTSNNKSPSDSPRKRAFSEDIPQAFSNSYFTKTKSIKTEPEFTKYSEESSTTKSTITQGIKIHEKIALWTLQKKEISKSTLSCAEISSNKSSTDSSHKPFVKPILRREVTTSSISSVELSKCKLNVARVENSSNGGKKIKDMAAFFEAKKF</sequence>
<feature type="compositionally biased region" description="Basic and acidic residues" evidence="4">
    <location>
        <begin position="975"/>
        <end position="986"/>
    </location>
</feature>
<evidence type="ECO:0000256" key="1">
    <source>
        <dbReference type="ARBA" id="ARBA00022443"/>
    </source>
</evidence>
<dbReference type="Gene3D" id="2.30.30.40">
    <property type="entry name" value="SH3 Domains"/>
    <property type="match status" value="1"/>
</dbReference>
<dbReference type="CDD" id="cd11835">
    <property type="entry name" value="SH3_ARHGAP32_33"/>
    <property type="match status" value="1"/>
</dbReference>
<dbReference type="InterPro" id="IPR051576">
    <property type="entry name" value="PX-Rho_GAP"/>
</dbReference>
<feature type="compositionally biased region" description="Basic and acidic residues" evidence="4">
    <location>
        <begin position="866"/>
        <end position="879"/>
    </location>
</feature>
<feature type="region of interest" description="Disordered" evidence="4">
    <location>
        <begin position="1446"/>
        <end position="1469"/>
    </location>
</feature>
<feature type="compositionally biased region" description="Polar residues" evidence="4">
    <location>
        <begin position="1813"/>
        <end position="1823"/>
    </location>
</feature>
<dbReference type="PANTHER" id="PTHR15729">
    <property type="entry name" value="CDC42 GTPASE-ACTIVATING PROTEIN"/>
    <property type="match status" value="1"/>
</dbReference>
<feature type="region of interest" description="Disordered" evidence="4">
    <location>
        <begin position="1906"/>
        <end position="1932"/>
    </location>
</feature>
<dbReference type="SUPFAM" id="SSF50044">
    <property type="entry name" value="SH3-domain"/>
    <property type="match status" value="1"/>
</dbReference>
<evidence type="ECO:0000259" key="6">
    <source>
        <dbReference type="PROSITE" id="PS50238"/>
    </source>
</evidence>
<dbReference type="FunFam" id="1.10.555.10:FF:000002">
    <property type="entry name" value="rho GTPase-activating protein 32 isoform X1"/>
    <property type="match status" value="1"/>
</dbReference>
<keyword evidence="8" id="KW-1185">Reference proteome</keyword>
<feature type="domain" description="Rho-GAP" evidence="6">
    <location>
        <begin position="387"/>
        <end position="579"/>
    </location>
</feature>
<organism evidence="7 8">
    <name type="scientific">Folsomia candida</name>
    <name type="common">Springtail</name>
    <dbReference type="NCBI Taxonomy" id="158441"/>
    <lineage>
        <taxon>Eukaryota</taxon>
        <taxon>Metazoa</taxon>
        <taxon>Ecdysozoa</taxon>
        <taxon>Arthropoda</taxon>
        <taxon>Hexapoda</taxon>
        <taxon>Collembola</taxon>
        <taxon>Entomobryomorpha</taxon>
        <taxon>Isotomoidea</taxon>
        <taxon>Isotomidae</taxon>
        <taxon>Proisotominae</taxon>
        <taxon>Folsomia</taxon>
    </lineage>
</organism>
<feature type="region of interest" description="Disordered" evidence="4">
    <location>
        <begin position="1683"/>
        <end position="1719"/>
    </location>
</feature>
<feature type="compositionally biased region" description="Polar residues" evidence="4">
    <location>
        <begin position="1832"/>
        <end position="1849"/>
    </location>
</feature>
<feature type="region of interest" description="Disordered" evidence="4">
    <location>
        <begin position="1955"/>
        <end position="1988"/>
    </location>
</feature>
<dbReference type="GO" id="GO:0005096">
    <property type="term" value="F:GTPase activator activity"/>
    <property type="evidence" value="ECO:0007669"/>
    <property type="project" value="UniProtKB-KW"/>
</dbReference>
<feature type="compositionally biased region" description="Polar residues" evidence="4">
    <location>
        <begin position="1787"/>
        <end position="1804"/>
    </location>
</feature>
<feature type="region of interest" description="Disordered" evidence="4">
    <location>
        <begin position="839"/>
        <end position="899"/>
    </location>
</feature>
<comment type="caution">
    <text evidence="7">The sequence shown here is derived from an EMBL/GenBank/DDBJ whole genome shotgun (WGS) entry which is preliminary data.</text>
</comment>
<feature type="compositionally biased region" description="Basic and acidic residues" evidence="4">
    <location>
        <begin position="1447"/>
        <end position="1460"/>
    </location>
</feature>
<dbReference type="InterPro" id="IPR008936">
    <property type="entry name" value="Rho_GTPase_activation_prot"/>
</dbReference>
<keyword evidence="2" id="KW-0343">GTPase activation</keyword>